<organism evidence="3 4">
    <name type="scientific">Treponema porcinum</name>
    <dbReference type="NCBI Taxonomy" id="261392"/>
    <lineage>
        <taxon>Bacteria</taxon>
        <taxon>Pseudomonadati</taxon>
        <taxon>Spirochaetota</taxon>
        <taxon>Spirochaetia</taxon>
        <taxon>Spirochaetales</taxon>
        <taxon>Treponemataceae</taxon>
        <taxon>Treponema</taxon>
    </lineage>
</organism>
<reference evidence="3 4" key="1">
    <citation type="submission" date="2017-02" db="EMBL/GenBank/DDBJ databases">
        <authorList>
            <person name="Peterson S.W."/>
        </authorList>
    </citation>
    <scope>NUCLEOTIDE SEQUENCE [LARGE SCALE GENOMIC DNA]</scope>
    <source>
        <strain evidence="3 4">ATCC BAA-908</strain>
    </source>
</reference>
<feature type="signal peptide" evidence="1">
    <location>
        <begin position="1"/>
        <end position="21"/>
    </location>
</feature>
<dbReference type="Proteomes" id="UP000190423">
    <property type="component" value="Unassembled WGS sequence"/>
</dbReference>
<dbReference type="Gene3D" id="1.10.4030.10">
    <property type="entry name" value="Porin chaperone SurA, peptide-binding domain"/>
    <property type="match status" value="1"/>
</dbReference>
<evidence type="ECO:0000313" key="4">
    <source>
        <dbReference type="Proteomes" id="UP000190423"/>
    </source>
</evidence>
<dbReference type="InterPro" id="IPR000297">
    <property type="entry name" value="PPIase_PpiC"/>
</dbReference>
<dbReference type="GO" id="GO:0003755">
    <property type="term" value="F:peptidyl-prolyl cis-trans isomerase activity"/>
    <property type="evidence" value="ECO:0007669"/>
    <property type="project" value="InterPro"/>
</dbReference>
<dbReference type="PANTHER" id="PTHR47245">
    <property type="entry name" value="PEPTIDYLPROLYL ISOMERASE"/>
    <property type="match status" value="1"/>
</dbReference>
<dbReference type="GeneID" id="78316043"/>
<feature type="chain" id="PRO_5012820625" evidence="1">
    <location>
        <begin position="22"/>
        <end position="358"/>
    </location>
</feature>
<dbReference type="InterPro" id="IPR050245">
    <property type="entry name" value="PrsA_foldase"/>
</dbReference>
<dbReference type="EMBL" id="FUWG01000004">
    <property type="protein sequence ID" value="SJZ32503.1"/>
    <property type="molecule type" value="Genomic_DNA"/>
</dbReference>
<feature type="domain" description="PpiC" evidence="2">
    <location>
        <begin position="166"/>
        <end position="300"/>
    </location>
</feature>
<evidence type="ECO:0000256" key="1">
    <source>
        <dbReference type="SAM" id="SignalP"/>
    </source>
</evidence>
<dbReference type="AlphaFoldDB" id="A0A1T4JQS2"/>
<dbReference type="PANTHER" id="PTHR47245:SF2">
    <property type="entry name" value="PEPTIDYL-PROLYL CIS-TRANS ISOMERASE HP_0175-RELATED"/>
    <property type="match status" value="1"/>
</dbReference>
<gene>
    <name evidence="3" type="ORF">SAMN02745149_00730</name>
</gene>
<keyword evidence="1" id="KW-0732">Signal</keyword>
<evidence type="ECO:0000259" key="2">
    <source>
        <dbReference type="Pfam" id="PF13145"/>
    </source>
</evidence>
<dbReference type="STRING" id="261392.SAMN02745149_00730"/>
<dbReference type="SUPFAM" id="SSF109998">
    <property type="entry name" value="Triger factor/SurA peptide-binding domain-like"/>
    <property type="match status" value="1"/>
</dbReference>
<keyword evidence="4" id="KW-1185">Reference proteome</keyword>
<accession>A0A1T4JQS2</accession>
<protein>
    <submittedName>
        <fullName evidence="3">PPIC-type PPIASE domain-containing protein</fullName>
    </submittedName>
</protein>
<evidence type="ECO:0000313" key="3">
    <source>
        <dbReference type="EMBL" id="SJZ32503.1"/>
    </source>
</evidence>
<name>A0A1T4JQS2_TREPO</name>
<proteinExistence type="predicted"/>
<sequence length="358" mass="40537">MKRFALAFLALFTASALFAQADLQVLAVVKLNKNESITVKQLKTRVEAYQKQRNGTLSVDDRKKVLDAMIQEKLVIQAAAMAGITIPDSTVEQYFLQSVSQSIGKNVTEQEFEQLVKAQTNMSLDEYMKQQSGMSVADYKTYLKNQLIAQQYILSQRQKELQSVSPTDEEIRAFYELNKTSFVWTDMFKMFLVIVPKGTDAEAARIKANSLYDNLKNKKITVNQITVDSKKENSGFQAGDVLVNKSQMSAQQLGISYGDLLELFKNEKGYISDVVEQETNFQFFTIVKKYEAKMLSLSDVVQPETTVTVYDYIKQSLGQQKQMEYLTNAAGEIAASLDTEENVERKKKGADLDKLLNW</sequence>
<dbReference type="Pfam" id="PF13145">
    <property type="entry name" value="Rotamase_2"/>
    <property type="match status" value="1"/>
</dbReference>
<dbReference type="RefSeq" id="WP_078932651.1">
    <property type="nucleotide sequence ID" value="NZ_FUWG01000004.1"/>
</dbReference>
<dbReference type="OrthoDB" id="362990at2"/>
<dbReference type="InterPro" id="IPR027304">
    <property type="entry name" value="Trigger_fact/SurA_dom_sf"/>
</dbReference>